<keyword evidence="5" id="KW-0045">Antibiotic biosynthesis</keyword>
<evidence type="ECO:0000256" key="8">
    <source>
        <dbReference type="SAM" id="MobiDB-lite"/>
    </source>
</evidence>
<dbReference type="SMART" id="SM00823">
    <property type="entry name" value="PKS_PP"/>
    <property type="match status" value="1"/>
</dbReference>
<feature type="domain" description="Ketosynthase family 3 (KS3)" evidence="10">
    <location>
        <begin position="34"/>
        <end position="460"/>
    </location>
</feature>
<evidence type="ECO:0000256" key="2">
    <source>
        <dbReference type="ARBA" id="ARBA00022450"/>
    </source>
</evidence>
<dbReference type="SUPFAM" id="SSF53901">
    <property type="entry name" value="Thiolase-like"/>
    <property type="match status" value="1"/>
</dbReference>
<keyword evidence="6" id="KW-0511">Multifunctional enzyme</keyword>
<dbReference type="InterPro" id="IPR041618">
    <property type="entry name" value="PKS_DE"/>
</dbReference>
<dbReference type="SUPFAM" id="SSF55048">
    <property type="entry name" value="Probable ACP-binding domain of malonyl-CoA ACP transacylase"/>
    <property type="match status" value="1"/>
</dbReference>
<dbReference type="Pfam" id="PF00109">
    <property type="entry name" value="ketoacyl-synt"/>
    <property type="match status" value="1"/>
</dbReference>
<dbReference type="Gene3D" id="3.40.366.10">
    <property type="entry name" value="Malonyl-Coenzyme A Acyl Carrier Protein, domain 2"/>
    <property type="match status" value="1"/>
</dbReference>
<dbReference type="InterPro" id="IPR016035">
    <property type="entry name" value="Acyl_Trfase/lysoPLipase"/>
</dbReference>
<dbReference type="InterPro" id="IPR050091">
    <property type="entry name" value="PKS_NRPS_Biosynth_Enz"/>
</dbReference>
<dbReference type="SUPFAM" id="SSF101173">
    <property type="entry name" value="Docking domain B of the erythromycin polyketide synthase (DEBS)"/>
    <property type="match status" value="1"/>
</dbReference>
<dbReference type="InterPro" id="IPR014031">
    <property type="entry name" value="Ketoacyl_synth_C"/>
</dbReference>
<feature type="region of interest" description="Disordered" evidence="8">
    <location>
        <begin position="1405"/>
        <end position="1424"/>
    </location>
</feature>
<dbReference type="InterPro" id="IPR001227">
    <property type="entry name" value="Ac_transferase_dom_sf"/>
</dbReference>
<dbReference type="InterPro" id="IPR015083">
    <property type="entry name" value="NorB/c/GfsB-D-like_docking"/>
</dbReference>
<dbReference type="InterPro" id="IPR014043">
    <property type="entry name" value="Acyl_transferase_dom"/>
</dbReference>
<dbReference type="Pfam" id="PF00550">
    <property type="entry name" value="PP-binding"/>
    <property type="match status" value="1"/>
</dbReference>
<dbReference type="Pfam" id="PF16197">
    <property type="entry name" value="KAsynt_C_assoc"/>
    <property type="match status" value="1"/>
</dbReference>
<dbReference type="InterPro" id="IPR020841">
    <property type="entry name" value="PKS_Beta-ketoAc_synthase_dom"/>
</dbReference>
<proteinExistence type="predicted"/>
<dbReference type="InterPro" id="IPR032821">
    <property type="entry name" value="PKS_assoc"/>
</dbReference>
<dbReference type="Gene3D" id="3.40.50.11460">
    <property type="match status" value="1"/>
</dbReference>
<reference evidence="11 12" key="1">
    <citation type="journal article" date="2019" name="Int. J. Syst. Evol. Microbiol.">
        <title>The Global Catalogue of Microorganisms (GCM) 10K type strain sequencing project: providing services to taxonomists for standard genome sequencing and annotation.</title>
        <authorList>
            <consortium name="The Broad Institute Genomics Platform"/>
            <consortium name="The Broad Institute Genome Sequencing Center for Infectious Disease"/>
            <person name="Wu L."/>
            <person name="Ma J."/>
        </authorList>
    </citation>
    <scope>NUCLEOTIDE SEQUENCE [LARGE SCALE GENOMIC DNA]</scope>
    <source>
        <strain evidence="11 12">JCM 13244</strain>
    </source>
</reference>
<protein>
    <submittedName>
        <fullName evidence="11">Uncharacterized protein</fullName>
    </submittedName>
</protein>
<dbReference type="InterPro" id="IPR036299">
    <property type="entry name" value="Polyketide_synth_docking_sf"/>
</dbReference>
<dbReference type="InterPro" id="IPR016036">
    <property type="entry name" value="Malonyl_transacylase_ACP-bd"/>
</dbReference>
<dbReference type="InterPro" id="IPR018201">
    <property type="entry name" value="Ketoacyl_synth_AS"/>
</dbReference>
<dbReference type="Gene3D" id="3.30.70.3290">
    <property type="match status" value="1"/>
</dbReference>
<dbReference type="PROSITE" id="PS50075">
    <property type="entry name" value="CARRIER"/>
    <property type="match status" value="1"/>
</dbReference>
<comment type="caution">
    <text evidence="11">The sequence shown here is derived from an EMBL/GenBank/DDBJ whole genome shotgun (WGS) entry which is preliminary data.</text>
</comment>
<dbReference type="PANTHER" id="PTHR43775:SF51">
    <property type="entry name" value="INACTIVE PHENOLPHTHIOCEROL SYNTHESIS POLYKETIDE SYNTHASE TYPE I PKS1-RELATED"/>
    <property type="match status" value="1"/>
</dbReference>
<evidence type="ECO:0000256" key="1">
    <source>
        <dbReference type="ARBA" id="ARBA00001957"/>
    </source>
</evidence>
<keyword evidence="3" id="KW-0597">Phosphoprotein</keyword>
<evidence type="ECO:0000256" key="3">
    <source>
        <dbReference type="ARBA" id="ARBA00022553"/>
    </source>
</evidence>
<sequence length="1663" mass="175194">MSGTEEKLRQYLKRVTVDLGQARQRLREMEERSQEPVAIVSMACRYPGGVGCPEELWELVASGGDGITAFPTDRGWDLEGLYHPDPDHPGTSYVRHGGFLDGADRFDAEFFGISPREALAMDPQQRLLLEVAWELFERAGVDPVTVKGSRTGVYAGVSSQDYMSRMPRVPEGFEGYATTGSLTSVVSGRVAYTFGLEGPAVTVDTACSSSLVAMHLASQALRQGECDLALAGGVTALTTPTAFAEFSRQRGLAPDGRCKSFASAADGTGFSEGVGLVLLERLSDARRNGHRVLALIRGSAINQDGASNGLTAPNDVSQERVIRQALDSARLAADQVDAVEAHGTGTSLGDPIEAHALLATYGQDRPGERPLWLGSLKSNIGHAQAAAGVAGVIKMVMALQHETLPATLHIDEPTPHVEWEGGGVRLLTEPVAWPRGERSRRAGVSSFGISGTNAHLILEQAPEPSPPDPPEPATPAAEAVVPWVLSARGAQALRGQAAALARRMAADPGPSIAEVSWSLVTTRSVFDHRAVAVGETREELMAAVEALATGGAHPGLVHPGGAAVAGDLGPVLVFPGQGSQWAGMGAELLDASPAFAARVAECARALAPYVDWSLTDVLRGADGAADLGRVDVVQPVLWAVMVALAAVWAGHGVRPGAVIGHSQGEIAAAVVAGALSLEDGAKVVALRSKALRRLAGGGAMASLGMGRERAGKLLADLGDQAAAVGVAAVNGPSSTVISGPPEQVAHAVAACQEAGGRAWPIEVDYASHSPQVDEIADELAEALAGVRPVASKVAFYSTVSARRIDTTGLDTAYWVANLREPVRFADTVQRLLADGHRVFIESSTHPVLTVGMQESFEEAGIDAVTVPTLRRDHGGRARLIESLALAFTAGVAVDWTTLHPTGPAAPRTVALPTYAFQRERYWLADAVSFATESPADEEESRFWAAVEGEDLSALSETLSLPDGTGHRASLGTVLPALSTWRRARRERSAVDSWRYRVEWRPVPDAAPATAGSWLVVHPKGAADGWTDACVRALGADGGQVRQLELAEDTDRTGLAELLRSRCAGEMPPTGVLSLLALDDGTRPPLPDVAPGLTGTLTLLQALVDAAVTAPLWCATRGAVAIDDLDPLDAPHQAQLWGLGRVAALEHPDRWGGLVDLPASPDTLATERLRALLTGACGEEEVALRPTGAYGRRLVADPIGGRAPRRTWKPRGTVLITGTADGPAAHVARRLAAEGAEHILMLSPGGGDAPGALEVKAEQELKAELDALGTGLTMADHSPADRDGTARLVERVAEASGRIGTIIHTSASGELAPLMELTPRRLAEEIRAHLDDTGRRLDELCGMGPEDTVVYFSTVAASWGSKDHGSYAAATACLDALAQRDRADGRPTVSIAWGLWDLPYDGDASDASAAPHAERSRRQGLSPLDPRPALTALHQVLDHDDPRVTIADVEWERFAPLFTLARPSRLFDDIPAARHAIEAARGSAEDTGTDEASALRRELGPLAEDERVERLLALVRAHVAAVLHYPAPESVEPDRPFKELGFDSIAAVELRNRLRATTGLSLPTTVVFDYPTPRALAGHLLAEVDPEEAGAAHPLSGHLDELEAALAGLPTGDPRRAGLVNRLQALVWKYTATAQEADGPATEEDLTAATADEVFALIDRELGV</sequence>
<evidence type="ECO:0000256" key="6">
    <source>
        <dbReference type="ARBA" id="ARBA00023268"/>
    </source>
</evidence>
<dbReference type="SUPFAM" id="SSF51735">
    <property type="entry name" value="NAD(P)-binding Rossmann-fold domains"/>
    <property type="match status" value="2"/>
</dbReference>
<keyword evidence="12" id="KW-1185">Reference proteome</keyword>
<evidence type="ECO:0000259" key="10">
    <source>
        <dbReference type="PROSITE" id="PS52004"/>
    </source>
</evidence>
<dbReference type="InterPro" id="IPR009081">
    <property type="entry name" value="PP-bd_ACP"/>
</dbReference>
<dbReference type="CDD" id="cd00833">
    <property type="entry name" value="PKS"/>
    <property type="match status" value="1"/>
</dbReference>
<dbReference type="SUPFAM" id="SSF47336">
    <property type="entry name" value="ACP-like"/>
    <property type="match status" value="1"/>
</dbReference>
<dbReference type="Gene3D" id="6.10.140.1830">
    <property type="match status" value="1"/>
</dbReference>
<dbReference type="Pfam" id="PF02801">
    <property type="entry name" value="Ketoacyl-synt_C"/>
    <property type="match status" value="1"/>
</dbReference>
<dbReference type="Pfam" id="PF18369">
    <property type="entry name" value="PKS_DE"/>
    <property type="match status" value="1"/>
</dbReference>
<dbReference type="InterPro" id="IPR006162">
    <property type="entry name" value="Ppantetheine_attach_site"/>
</dbReference>
<dbReference type="Proteomes" id="UP001499947">
    <property type="component" value="Unassembled WGS sequence"/>
</dbReference>
<dbReference type="Pfam" id="PF08990">
    <property type="entry name" value="Docking"/>
    <property type="match status" value="1"/>
</dbReference>
<dbReference type="SMART" id="SM00825">
    <property type="entry name" value="PKS_KS"/>
    <property type="match status" value="1"/>
</dbReference>
<dbReference type="Pfam" id="PF08659">
    <property type="entry name" value="KR"/>
    <property type="match status" value="1"/>
</dbReference>
<dbReference type="SMART" id="SM01294">
    <property type="entry name" value="PKS_PP_betabranch"/>
    <property type="match status" value="1"/>
</dbReference>
<evidence type="ECO:0000256" key="5">
    <source>
        <dbReference type="ARBA" id="ARBA00023194"/>
    </source>
</evidence>
<name>A0ABN2GFC8_9ACTN</name>
<dbReference type="SMART" id="SM00827">
    <property type="entry name" value="PKS_AT"/>
    <property type="match status" value="1"/>
</dbReference>
<keyword evidence="2" id="KW-0596">Phosphopantetheine</keyword>
<organism evidence="11 12">
    <name type="scientific">Streptomyces yatensis</name>
    <dbReference type="NCBI Taxonomy" id="155177"/>
    <lineage>
        <taxon>Bacteria</taxon>
        <taxon>Bacillati</taxon>
        <taxon>Actinomycetota</taxon>
        <taxon>Actinomycetes</taxon>
        <taxon>Kitasatosporales</taxon>
        <taxon>Streptomycetaceae</taxon>
        <taxon>Streptomyces</taxon>
        <taxon>Streptomyces violaceusniger group</taxon>
    </lineage>
</organism>
<dbReference type="InterPro" id="IPR014030">
    <property type="entry name" value="Ketoacyl_synth_N"/>
</dbReference>
<evidence type="ECO:0000256" key="4">
    <source>
        <dbReference type="ARBA" id="ARBA00022679"/>
    </source>
</evidence>
<dbReference type="PROSITE" id="PS52004">
    <property type="entry name" value="KS3_2"/>
    <property type="match status" value="1"/>
</dbReference>
<dbReference type="Gene3D" id="1.10.1200.10">
    <property type="entry name" value="ACP-like"/>
    <property type="match status" value="1"/>
</dbReference>
<dbReference type="SUPFAM" id="SSF52151">
    <property type="entry name" value="FabD/lysophospholipase-like"/>
    <property type="match status" value="1"/>
</dbReference>
<keyword evidence="7" id="KW-0012">Acyltransferase</keyword>
<dbReference type="InterPro" id="IPR013968">
    <property type="entry name" value="PKS_KR"/>
</dbReference>
<gene>
    <name evidence="11" type="ORF">GCM10009680_07680</name>
</gene>
<dbReference type="PANTHER" id="PTHR43775">
    <property type="entry name" value="FATTY ACID SYNTHASE"/>
    <property type="match status" value="1"/>
</dbReference>
<keyword evidence="4" id="KW-0808">Transferase</keyword>
<dbReference type="PROSITE" id="PS00012">
    <property type="entry name" value="PHOSPHOPANTETHEINE"/>
    <property type="match status" value="1"/>
</dbReference>
<dbReference type="SMART" id="SM00822">
    <property type="entry name" value="PKS_KR"/>
    <property type="match status" value="1"/>
</dbReference>
<dbReference type="RefSeq" id="WP_211121902.1">
    <property type="nucleotide sequence ID" value="NZ_BAAALR010000011.1"/>
</dbReference>
<evidence type="ECO:0000313" key="12">
    <source>
        <dbReference type="Proteomes" id="UP001499947"/>
    </source>
</evidence>
<dbReference type="InterPro" id="IPR016039">
    <property type="entry name" value="Thiolase-like"/>
</dbReference>
<dbReference type="InterPro" id="IPR036736">
    <property type="entry name" value="ACP-like_sf"/>
</dbReference>
<dbReference type="CDD" id="cd08952">
    <property type="entry name" value="KR_1_SDR_x"/>
    <property type="match status" value="1"/>
</dbReference>
<dbReference type="InterPro" id="IPR020806">
    <property type="entry name" value="PKS_PP-bd"/>
</dbReference>
<feature type="domain" description="Carrier" evidence="9">
    <location>
        <begin position="1508"/>
        <end position="1583"/>
    </location>
</feature>
<evidence type="ECO:0000313" key="11">
    <source>
        <dbReference type="EMBL" id="GAA1670337.1"/>
    </source>
</evidence>
<dbReference type="InterPro" id="IPR057326">
    <property type="entry name" value="KR_dom"/>
</dbReference>
<dbReference type="Gene3D" id="3.40.47.10">
    <property type="match status" value="1"/>
</dbReference>
<accession>A0ABN2GFC8</accession>
<dbReference type="Gene3D" id="6.10.40.10">
    <property type="match status" value="1"/>
</dbReference>
<evidence type="ECO:0000256" key="7">
    <source>
        <dbReference type="ARBA" id="ARBA00023315"/>
    </source>
</evidence>
<dbReference type="Gene3D" id="3.40.50.720">
    <property type="entry name" value="NAD(P)-binding Rossmann-like Domain"/>
    <property type="match status" value="1"/>
</dbReference>
<evidence type="ECO:0000259" key="9">
    <source>
        <dbReference type="PROSITE" id="PS50075"/>
    </source>
</evidence>
<dbReference type="InterPro" id="IPR036291">
    <property type="entry name" value="NAD(P)-bd_dom_sf"/>
</dbReference>
<dbReference type="NCBIfam" id="NF045894">
    <property type="entry name" value="PKS_plus_SDR"/>
    <property type="match status" value="1"/>
</dbReference>
<dbReference type="PROSITE" id="PS00606">
    <property type="entry name" value="KS3_1"/>
    <property type="match status" value="1"/>
</dbReference>
<dbReference type="EMBL" id="BAAALR010000011">
    <property type="protein sequence ID" value="GAA1670337.1"/>
    <property type="molecule type" value="Genomic_DNA"/>
</dbReference>
<comment type="cofactor">
    <cofactor evidence="1">
        <name>pantetheine 4'-phosphate</name>
        <dbReference type="ChEBI" id="CHEBI:47942"/>
    </cofactor>
</comment>
<dbReference type="Pfam" id="PF00698">
    <property type="entry name" value="Acyl_transf_1"/>
    <property type="match status" value="1"/>
</dbReference>